<feature type="compositionally biased region" description="Basic and acidic residues" evidence="1">
    <location>
        <begin position="95"/>
        <end position="108"/>
    </location>
</feature>
<evidence type="ECO:0000313" key="3">
    <source>
        <dbReference type="Proteomes" id="UP001175000"/>
    </source>
</evidence>
<evidence type="ECO:0000256" key="1">
    <source>
        <dbReference type="SAM" id="MobiDB-lite"/>
    </source>
</evidence>
<name>A0AA39XCL4_9PEZI</name>
<feature type="region of interest" description="Disordered" evidence="1">
    <location>
        <begin position="1"/>
        <end position="33"/>
    </location>
</feature>
<gene>
    <name evidence="2" type="ORF">B0T14DRAFT_559268</name>
</gene>
<comment type="caution">
    <text evidence="2">The sequence shown here is derived from an EMBL/GenBank/DDBJ whole genome shotgun (WGS) entry which is preliminary data.</text>
</comment>
<feature type="region of interest" description="Disordered" evidence="1">
    <location>
        <begin position="80"/>
        <end position="121"/>
    </location>
</feature>
<dbReference type="Proteomes" id="UP001175000">
    <property type="component" value="Unassembled WGS sequence"/>
</dbReference>
<keyword evidence="3" id="KW-1185">Reference proteome</keyword>
<sequence length="596" mass="65440">MDHPKASSLRGRLSRLPIMNNTSDKASKAPIEPKSRLSFLRRKPAAVTATATATAAAVPQNKMDDQKSIVKQKTRTLTLNDIATDSGPSFLDEVPESRKTQNKKDSRDTPSIVGKLKKSPTWTDSIQSHAINKMHATAPNKSGTKTVASIIRSVEEEAQCAASPFRRGRGAFYSPGSRKDESVRNRNSRRLSLLNPALPEVLDLSASRSLPTTVGPSLTHSRTISSGKPFITPATTVGSVIVECDAEDIFGNYPVCFGITSQTLKVSDIGEKRNPTPEPVNQHVQLASSPFVNTPPVPAAKGMRVVKLTPIRVPSDSTKDSDWSTTSNETVSTDSVMAPDYMTFIIPNMIVYDDGSEGSNHEEVVPQHDTQSSVMFGPVSSFMFYSDSSVNGEEGFSYIDPTLHLPKSTPVRVYSRRGTTKTPNHTTAPFTMSDHFATGSPLPLRRNAKTASLLSDPFISPLASKKSNDTKVKRRHTLTHKFLNALSLSRTQRRTTLDGIVETFGAPDGYELGMHYALGSDGLVYWEHVEAGRFAVLNDWDFAVFLSLYPGYMEVFGEVFGEVFDEEYEGEVDFQVGDDRVIPDSQESSRFEVYQD</sequence>
<dbReference type="AlphaFoldDB" id="A0AA39XCL4"/>
<accession>A0AA39XCL4</accession>
<feature type="region of interest" description="Disordered" evidence="1">
    <location>
        <begin position="413"/>
        <end position="433"/>
    </location>
</feature>
<proteinExistence type="predicted"/>
<protein>
    <submittedName>
        <fullName evidence="2">Uncharacterized protein</fullName>
    </submittedName>
</protein>
<organism evidence="2 3">
    <name type="scientific">Immersiella caudata</name>
    <dbReference type="NCBI Taxonomy" id="314043"/>
    <lineage>
        <taxon>Eukaryota</taxon>
        <taxon>Fungi</taxon>
        <taxon>Dikarya</taxon>
        <taxon>Ascomycota</taxon>
        <taxon>Pezizomycotina</taxon>
        <taxon>Sordariomycetes</taxon>
        <taxon>Sordariomycetidae</taxon>
        <taxon>Sordariales</taxon>
        <taxon>Lasiosphaeriaceae</taxon>
        <taxon>Immersiella</taxon>
    </lineage>
</organism>
<reference evidence="2" key="1">
    <citation type="submission" date="2023-06" db="EMBL/GenBank/DDBJ databases">
        <title>Genome-scale phylogeny and comparative genomics of the fungal order Sordariales.</title>
        <authorList>
            <consortium name="Lawrence Berkeley National Laboratory"/>
            <person name="Hensen N."/>
            <person name="Bonometti L."/>
            <person name="Westerberg I."/>
            <person name="Brannstrom I.O."/>
            <person name="Guillou S."/>
            <person name="Cros-Aarteil S."/>
            <person name="Calhoun S."/>
            <person name="Haridas S."/>
            <person name="Kuo A."/>
            <person name="Mondo S."/>
            <person name="Pangilinan J."/>
            <person name="Riley R."/>
            <person name="Labutti K."/>
            <person name="Andreopoulos B."/>
            <person name="Lipzen A."/>
            <person name="Chen C."/>
            <person name="Yanf M."/>
            <person name="Daum C."/>
            <person name="Ng V."/>
            <person name="Clum A."/>
            <person name="Steindorff A."/>
            <person name="Ohm R."/>
            <person name="Martin F."/>
            <person name="Silar P."/>
            <person name="Natvig D."/>
            <person name="Lalanne C."/>
            <person name="Gautier V."/>
            <person name="Ament-Velasquez S.L."/>
            <person name="Kruys A."/>
            <person name="Hutchinson M.I."/>
            <person name="Powell A.J."/>
            <person name="Barry K."/>
            <person name="Miller A.N."/>
            <person name="Grigoriev I.V."/>
            <person name="Debuchy R."/>
            <person name="Gladieux P."/>
            <person name="Thoren M.H."/>
            <person name="Johannesson H."/>
        </authorList>
    </citation>
    <scope>NUCLEOTIDE SEQUENCE</scope>
    <source>
        <strain evidence="2">CBS 606.72</strain>
    </source>
</reference>
<feature type="compositionally biased region" description="Polar residues" evidence="1">
    <location>
        <begin position="420"/>
        <end position="430"/>
    </location>
</feature>
<dbReference type="EMBL" id="JAULSU010000001">
    <property type="protein sequence ID" value="KAK0631472.1"/>
    <property type="molecule type" value="Genomic_DNA"/>
</dbReference>
<evidence type="ECO:0000313" key="2">
    <source>
        <dbReference type="EMBL" id="KAK0631472.1"/>
    </source>
</evidence>